<dbReference type="Gene3D" id="1.20.1280.50">
    <property type="match status" value="1"/>
</dbReference>
<dbReference type="InterPro" id="IPR032675">
    <property type="entry name" value="LRR_dom_sf"/>
</dbReference>
<gene>
    <name evidence="2" type="ORF">GFSPODELE1_LOCUS7197</name>
</gene>
<organism evidence="2 3">
    <name type="scientific">Somion occarium</name>
    <dbReference type="NCBI Taxonomy" id="3059160"/>
    <lineage>
        <taxon>Eukaryota</taxon>
        <taxon>Fungi</taxon>
        <taxon>Dikarya</taxon>
        <taxon>Basidiomycota</taxon>
        <taxon>Agaricomycotina</taxon>
        <taxon>Agaricomycetes</taxon>
        <taxon>Polyporales</taxon>
        <taxon>Cerrenaceae</taxon>
        <taxon>Somion</taxon>
    </lineage>
</organism>
<evidence type="ECO:0000313" key="3">
    <source>
        <dbReference type="Proteomes" id="UP001497453"/>
    </source>
</evidence>
<evidence type="ECO:0008006" key="4">
    <source>
        <dbReference type="Google" id="ProtNLM"/>
    </source>
</evidence>
<accession>A0ABP1DMR5</accession>
<dbReference type="InterPro" id="IPR036047">
    <property type="entry name" value="F-box-like_dom_sf"/>
</dbReference>
<feature type="coiled-coil region" evidence="1">
    <location>
        <begin position="22"/>
        <end position="74"/>
    </location>
</feature>
<dbReference type="EMBL" id="OZ037948">
    <property type="protein sequence ID" value="CAL1709106.1"/>
    <property type="molecule type" value="Genomic_DNA"/>
</dbReference>
<evidence type="ECO:0000256" key="1">
    <source>
        <dbReference type="SAM" id="Coils"/>
    </source>
</evidence>
<protein>
    <recommendedName>
        <fullName evidence="4">F-box domain-containing protein</fullName>
    </recommendedName>
</protein>
<dbReference type="PANTHER" id="PTHR16134:SF119">
    <property type="entry name" value="AT02038P-RELATED"/>
    <property type="match status" value="1"/>
</dbReference>
<evidence type="ECO:0000313" key="2">
    <source>
        <dbReference type="EMBL" id="CAL1709106.1"/>
    </source>
</evidence>
<reference evidence="3" key="1">
    <citation type="submission" date="2024-04" db="EMBL/GenBank/DDBJ databases">
        <authorList>
            <person name="Shaw F."/>
            <person name="Minotto A."/>
        </authorList>
    </citation>
    <scope>NUCLEOTIDE SEQUENCE [LARGE SCALE GENOMIC DNA]</scope>
</reference>
<sequence length="625" mass="69353">MSAFVFPDPPTAATLADARRDLDGTKLSVKKLAAKIEDAEGRLARIVQESKTAIQALENEKAALEKHLEYTQAYISPMRRLPRELLEQIFLFNFEDYPCCAWVLSSVCSSWRRLALSMPKLWSKIRLVTSSEAPADTVRLWLERSGHKIPLDIEIFLHSPPSAASSSTRPRPPRRTTSNTILIADNWGANDWTPAMTPPPQGIAIPISPYVSVHAAGGTLLPVNLHAQNESMMPPIVGSERPRDTANSSKSRSTTQYWGYIAISYLVEQIHRWERFVFRFDKQFPSVAALKSIVGDAPLLREFEVSCAEGMSSGIPLDWPWLPCAQADSTYKLDQLKSVTLQYVPFKWSTPMLQNLQNLTLRSMPSTYVNTDRVLHIIASCPSLESLSLHFNAVHSAVLPLTPTTLSELKSFNVGGHYNLVAVIDTLILPSLESITFDIDTRDPIEDSLTSLLLRSSHPPLAHLSLSYSSANAGVGVYYGAGSSITSWNFLRDMDTLRTLQVGGTPFESLLMILGTPEDDDRWICPNLTKLNMRACQAHTNGAAKLVRLVDARNPDHTGGSMLAQFGGGTAPAKLRHLEVHDCAVLGEDVIEWLKNRIDEVICTEPMYDSSIYSPRSPPYHDTYV</sequence>
<dbReference type="PANTHER" id="PTHR16134">
    <property type="entry name" value="F-BOX/TPR REPEAT PROTEIN POF3"/>
    <property type="match status" value="1"/>
</dbReference>
<proteinExistence type="predicted"/>
<keyword evidence="3" id="KW-1185">Reference proteome</keyword>
<dbReference type="SUPFAM" id="SSF81383">
    <property type="entry name" value="F-box domain"/>
    <property type="match status" value="1"/>
</dbReference>
<name>A0ABP1DMR5_9APHY</name>
<dbReference type="SUPFAM" id="SSF52047">
    <property type="entry name" value="RNI-like"/>
    <property type="match status" value="1"/>
</dbReference>
<keyword evidence="1" id="KW-0175">Coiled coil</keyword>
<dbReference type="Gene3D" id="3.80.10.10">
    <property type="entry name" value="Ribonuclease Inhibitor"/>
    <property type="match status" value="1"/>
</dbReference>
<dbReference type="Proteomes" id="UP001497453">
    <property type="component" value="Chromosome 5"/>
</dbReference>